<evidence type="ECO:0000256" key="4">
    <source>
        <dbReference type="ARBA" id="ARBA00022777"/>
    </source>
</evidence>
<dbReference type="PROSITE" id="PS00108">
    <property type="entry name" value="PROTEIN_KINASE_ST"/>
    <property type="match status" value="1"/>
</dbReference>
<feature type="binding site" evidence="6">
    <location>
        <position position="152"/>
    </location>
    <ligand>
        <name>ATP</name>
        <dbReference type="ChEBI" id="CHEBI:30616"/>
    </ligand>
</feature>
<sequence length="679" mass="77400">MSTTTHHHRKRFIKSDYRMNYLCSQDSFFTPFTKENRSMSPGIDFESSVRQATITYIDVLKRCNPNFDFSSIITKRALTSPSTPAHNDYHDNCKYDYILYTDEVIGTGVPGVVSYGKKQGTRYRVLCLLGQGAFGQVVKCFDEVNKTFVAIKVLKNRPAYYRQAMLEIAVLQVLNEKFDVDGSGHTLRLLDHFVFHNHVCIVTELLSINLYELMKQNNCRALFVQLARSILKQLLEALVILFRNGIIHCDLKPENVLLIDVSRNIKLIDFGSACFENSTLYSYIQSRHYRSPEVILGLPYSSAIDMWSFGCMAAELFVGIPIFPGNSEYNMLFKFINMLGMPPRNLLDKGSKTSKFFRRKRPSEMKNKDDVWAFKSKREFEEDNNIYTEPNREYFTYKTLDDIAMKVAFRVSSSDEPHKLEMRVAFLDFLKRALQWDPEVRMRPDQALQHPFITKTPLPSNYTLPPTTEPLRSFPPGTQLTTEEVLQKIAPNPAAAQKLRTMGYNATTYYQVYADGLSKGIVLNILNSNPFFLQPMTPPALIRINQQEEEKKRRLLEENKGNILYQGIGSSTIQQEVMKNRSLFKEHSKKEEHKKQRRQTGDVFSNKGMETLSPRAEDFLVAQSMKIDQQQATSYAGSNITLPGSTSDGSMAGSWSTQAGMLLPGGTTIGTTGGINPYD</sequence>
<gene>
    <name evidence="9" type="ORF">ENUP19_0122G0011</name>
</gene>
<dbReference type="PANTHER" id="PTHR24058">
    <property type="entry name" value="DUAL SPECIFICITY PROTEIN KINASE"/>
    <property type="match status" value="1"/>
</dbReference>
<keyword evidence="2" id="KW-0808">Transferase</keyword>
<evidence type="ECO:0000256" key="3">
    <source>
        <dbReference type="ARBA" id="ARBA00022741"/>
    </source>
</evidence>
<dbReference type="InterPro" id="IPR000719">
    <property type="entry name" value="Prot_kinase_dom"/>
</dbReference>
<proteinExistence type="predicted"/>
<feature type="region of interest" description="Disordered" evidence="7">
    <location>
        <begin position="585"/>
        <end position="609"/>
    </location>
</feature>
<dbReference type="SUPFAM" id="SSF56112">
    <property type="entry name" value="Protein kinase-like (PK-like)"/>
    <property type="match status" value="1"/>
</dbReference>
<feature type="domain" description="Protein kinase" evidence="8">
    <location>
        <begin position="123"/>
        <end position="453"/>
    </location>
</feature>
<dbReference type="PANTHER" id="PTHR24058:SF17">
    <property type="entry name" value="HOMEODOMAIN INTERACTING PROTEIN KINASE, ISOFORM D"/>
    <property type="match status" value="1"/>
</dbReference>
<protein>
    <recommendedName>
        <fullName evidence="8">Protein kinase domain-containing protein</fullName>
    </recommendedName>
</protein>
<evidence type="ECO:0000256" key="6">
    <source>
        <dbReference type="PROSITE-ProRule" id="PRU10141"/>
    </source>
</evidence>
<keyword evidence="4" id="KW-0418">Kinase</keyword>
<keyword evidence="5 6" id="KW-0067">ATP-binding</keyword>
<dbReference type="InterPro" id="IPR011009">
    <property type="entry name" value="Kinase-like_dom_sf"/>
</dbReference>
<comment type="caution">
    <text evidence="9">The sequence shown here is derived from an EMBL/GenBank/DDBJ whole genome shotgun (WGS) entry which is preliminary data.</text>
</comment>
<dbReference type="Gene3D" id="1.10.510.10">
    <property type="entry name" value="Transferase(Phosphotransferase) domain 1"/>
    <property type="match status" value="1"/>
</dbReference>
<reference evidence="9 10" key="1">
    <citation type="journal article" date="2019" name="PLoS Negl. Trop. Dis.">
        <title>Whole genome sequencing of Entamoeba nuttalli reveals mammalian host-related molecular signatures and a novel octapeptide-repeat surface protein.</title>
        <authorList>
            <person name="Tanaka M."/>
            <person name="Makiuchi T."/>
            <person name="Komiyama T."/>
            <person name="Shiina T."/>
            <person name="Osaki K."/>
            <person name="Tachibana H."/>
        </authorList>
    </citation>
    <scope>NUCLEOTIDE SEQUENCE [LARGE SCALE GENOMIC DNA]</scope>
    <source>
        <strain evidence="9 10">P19-061405</strain>
    </source>
</reference>
<accession>A0ABQ0DJ55</accession>
<dbReference type="InterPro" id="IPR050494">
    <property type="entry name" value="Ser_Thr_dual-spec_kinase"/>
</dbReference>
<evidence type="ECO:0000259" key="8">
    <source>
        <dbReference type="PROSITE" id="PS50011"/>
    </source>
</evidence>
<keyword evidence="3 6" id="KW-0547">Nucleotide-binding</keyword>
<dbReference type="PROSITE" id="PS00107">
    <property type="entry name" value="PROTEIN_KINASE_ATP"/>
    <property type="match status" value="1"/>
</dbReference>
<evidence type="ECO:0000256" key="2">
    <source>
        <dbReference type="ARBA" id="ARBA00022679"/>
    </source>
</evidence>
<evidence type="ECO:0000313" key="9">
    <source>
        <dbReference type="EMBL" id="GAB1222869.1"/>
    </source>
</evidence>
<dbReference type="PROSITE" id="PS50011">
    <property type="entry name" value="PROTEIN_KINASE_DOM"/>
    <property type="match status" value="1"/>
</dbReference>
<dbReference type="Gene3D" id="3.30.200.20">
    <property type="entry name" value="Phosphorylase Kinase, domain 1"/>
    <property type="match status" value="1"/>
</dbReference>
<evidence type="ECO:0000256" key="1">
    <source>
        <dbReference type="ARBA" id="ARBA00022527"/>
    </source>
</evidence>
<evidence type="ECO:0000256" key="7">
    <source>
        <dbReference type="SAM" id="MobiDB-lite"/>
    </source>
</evidence>
<dbReference type="Proteomes" id="UP001628156">
    <property type="component" value="Unassembled WGS sequence"/>
</dbReference>
<dbReference type="Pfam" id="PF00069">
    <property type="entry name" value="Pkinase"/>
    <property type="match status" value="1"/>
</dbReference>
<keyword evidence="10" id="KW-1185">Reference proteome</keyword>
<dbReference type="CDD" id="cd14212">
    <property type="entry name" value="PKc_YAK1"/>
    <property type="match status" value="1"/>
</dbReference>
<feature type="compositionally biased region" description="Basic and acidic residues" evidence="7">
    <location>
        <begin position="585"/>
        <end position="594"/>
    </location>
</feature>
<keyword evidence="1" id="KW-0723">Serine/threonine-protein kinase</keyword>
<dbReference type="EMBL" id="BAAFRS010000122">
    <property type="protein sequence ID" value="GAB1222869.1"/>
    <property type="molecule type" value="Genomic_DNA"/>
</dbReference>
<dbReference type="InterPro" id="IPR008271">
    <property type="entry name" value="Ser/Thr_kinase_AS"/>
</dbReference>
<dbReference type="SMART" id="SM00220">
    <property type="entry name" value="S_TKc"/>
    <property type="match status" value="1"/>
</dbReference>
<dbReference type="InterPro" id="IPR017441">
    <property type="entry name" value="Protein_kinase_ATP_BS"/>
</dbReference>
<name>A0ABQ0DJ55_9EUKA</name>
<evidence type="ECO:0000256" key="5">
    <source>
        <dbReference type="ARBA" id="ARBA00022840"/>
    </source>
</evidence>
<evidence type="ECO:0000313" key="10">
    <source>
        <dbReference type="Proteomes" id="UP001628156"/>
    </source>
</evidence>
<organism evidence="9 10">
    <name type="scientific">Entamoeba nuttalli</name>
    <dbReference type="NCBI Taxonomy" id="412467"/>
    <lineage>
        <taxon>Eukaryota</taxon>
        <taxon>Amoebozoa</taxon>
        <taxon>Evosea</taxon>
        <taxon>Archamoebae</taxon>
        <taxon>Mastigamoebida</taxon>
        <taxon>Entamoebidae</taxon>
        <taxon>Entamoeba</taxon>
    </lineage>
</organism>